<accession>A0A9N9N7C5</accession>
<feature type="compositionally biased region" description="Acidic residues" evidence="1">
    <location>
        <begin position="26"/>
        <end position="38"/>
    </location>
</feature>
<keyword evidence="3" id="KW-1185">Reference proteome</keyword>
<feature type="compositionally biased region" description="Basic and acidic residues" evidence="1">
    <location>
        <begin position="1"/>
        <end position="25"/>
    </location>
</feature>
<evidence type="ECO:0000313" key="2">
    <source>
        <dbReference type="EMBL" id="CAG8710127.1"/>
    </source>
</evidence>
<protein>
    <submittedName>
        <fullName evidence="2">13432_t:CDS:1</fullName>
    </submittedName>
</protein>
<reference evidence="2" key="1">
    <citation type="submission" date="2021-06" db="EMBL/GenBank/DDBJ databases">
        <authorList>
            <person name="Kallberg Y."/>
            <person name="Tangrot J."/>
            <person name="Rosling A."/>
        </authorList>
    </citation>
    <scope>NUCLEOTIDE SEQUENCE</scope>
    <source>
        <strain evidence="2">IN212</strain>
    </source>
</reference>
<feature type="region of interest" description="Disordered" evidence="1">
    <location>
        <begin position="1"/>
        <end position="44"/>
    </location>
</feature>
<comment type="caution">
    <text evidence="2">The sequence shown here is derived from an EMBL/GenBank/DDBJ whole genome shotgun (WGS) entry which is preliminary data.</text>
</comment>
<organism evidence="2 3">
    <name type="scientific">Racocetra fulgida</name>
    <dbReference type="NCBI Taxonomy" id="60492"/>
    <lineage>
        <taxon>Eukaryota</taxon>
        <taxon>Fungi</taxon>
        <taxon>Fungi incertae sedis</taxon>
        <taxon>Mucoromycota</taxon>
        <taxon>Glomeromycotina</taxon>
        <taxon>Glomeromycetes</taxon>
        <taxon>Diversisporales</taxon>
        <taxon>Gigasporaceae</taxon>
        <taxon>Racocetra</taxon>
    </lineage>
</organism>
<name>A0A9N9N7C5_9GLOM</name>
<evidence type="ECO:0000313" key="3">
    <source>
        <dbReference type="Proteomes" id="UP000789396"/>
    </source>
</evidence>
<gene>
    <name evidence="2" type="ORF">RFULGI_LOCUS10793</name>
</gene>
<dbReference type="EMBL" id="CAJVPZ010022065">
    <property type="protein sequence ID" value="CAG8710127.1"/>
    <property type="molecule type" value="Genomic_DNA"/>
</dbReference>
<dbReference type="AlphaFoldDB" id="A0A9N9N7C5"/>
<dbReference type="Proteomes" id="UP000789396">
    <property type="component" value="Unassembled WGS sequence"/>
</dbReference>
<feature type="non-terminal residue" evidence="2">
    <location>
        <position position="125"/>
    </location>
</feature>
<feature type="non-terminal residue" evidence="2">
    <location>
        <position position="1"/>
    </location>
</feature>
<evidence type="ECO:0000256" key="1">
    <source>
        <dbReference type="SAM" id="MobiDB-lite"/>
    </source>
</evidence>
<proteinExistence type="predicted"/>
<sequence>FWTEKAKQSHRNTSDSNKEVYKDTDENSNDTEYIEDNGESSNNEESINEFFANYEAFSQYENAGFQEKDEPETMLRNKQWLLSNGTDVEIIAEIDGISSEKIEAKYETTLSPKDKNMLTKLKRAT</sequence>